<dbReference type="Gene3D" id="1.10.510.10">
    <property type="entry name" value="Transferase(Phosphotransferase) domain 1"/>
    <property type="match status" value="2"/>
</dbReference>
<feature type="region of interest" description="Disordered" evidence="3">
    <location>
        <begin position="351"/>
        <end position="370"/>
    </location>
</feature>
<dbReference type="Proteomes" id="UP000218209">
    <property type="component" value="Unassembled WGS sequence"/>
</dbReference>
<feature type="compositionally biased region" description="Low complexity" evidence="3">
    <location>
        <begin position="596"/>
        <end position="622"/>
    </location>
</feature>
<reference evidence="5 6" key="1">
    <citation type="submission" date="2017-03" db="EMBL/GenBank/DDBJ databases">
        <title>WGS assembly of Porphyra umbilicalis.</title>
        <authorList>
            <person name="Brawley S.H."/>
            <person name="Blouin N.A."/>
            <person name="Ficko-Blean E."/>
            <person name="Wheeler G.L."/>
            <person name="Lohr M."/>
            <person name="Goodson H.V."/>
            <person name="Jenkins J.W."/>
            <person name="Blaby-Haas C.E."/>
            <person name="Helliwell K.E."/>
            <person name="Chan C."/>
            <person name="Marriage T."/>
            <person name="Bhattacharya D."/>
            <person name="Klein A.S."/>
            <person name="Badis Y."/>
            <person name="Brodie J."/>
            <person name="Cao Y."/>
            <person name="Collen J."/>
            <person name="Dittami S.M."/>
            <person name="Gachon C.M."/>
            <person name="Green B.R."/>
            <person name="Karpowicz S."/>
            <person name="Kim J.W."/>
            <person name="Kudahl U."/>
            <person name="Lin S."/>
            <person name="Michel G."/>
            <person name="Mittag M."/>
            <person name="Olson B.J."/>
            <person name="Pangilinan J."/>
            <person name="Peng Y."/>
            <person name="Qiu H."/>
            <person name="Shu S."/>
            <person name="Singer J.T."/>
            <person name="Smith A.G."/>
            <person name="Sprecher B.N."/>
            <person name="Wagner V."/>
            <person name="Wang W."/>
            <person name="Wang Z.-Y."/>
            <person name="Yan J."/>
            <person name="Yarish C."/>
            <person name="Zoeuner-Riek S."/>
            <person name="Zhuang Y."/>
            <person name="Zou Y."/>
            <person name="Lindquist E.A."/>
            <person name="Grimwood J."/>
            <person name="Barry K."/>
            <person name="Rokhsar D.S."/>
            <person name="Schmutz J."/>
            <person name="Stiller J.W."/>
            <person name="Grossman A.R."/>
            <person name="Prochnik S.E."/>
        </authorList>
    </citation>
    <scope>NUCLEOTIDE SEQUENCE [LARGE SCALE GENOMIC DNA]</scope>
    <source>
        <strain evidence="5">4086291</strain>
    </source>
</reference>
<feature type="domain" description="Protein kinase" evidence="4">
    <location>
        <begin position="81"/>
        <end position="537"/>
    </location>
</feature>
<dbReference type="Pfam" id="PF00069">
    <property type="entry name" value="Pkinase"/>
    <property type="match status" value="2"/>
</dbReference>
<dbReference type="GO" id="GO:0005524">
    <property type="term" value="F:ATP binding"/>
    <property type="evidence" value="ECO:0007669"/>
    <property type="project" value="UniProtKB-KW"/>
</dbReference>
<keyword evidence="6" id="KW-1185">Reference proteome</keyword>
<dbReference type="SUPFAM" id="SSF56112">
    <property type="entry name" value="Protein kinase-like (PK-like)"/>
    <property type="match status" value="1"/>
</dbReference>
<feature type="compositionally biased region" description="Low complexity" evidence="3">
    <location>
        <begin position="247"/>
        <end position="262"/>
    </location>
</feature>
<protein>
    <recommendedName>
        <fullName evidence="4">Protein kinase domain-containing protein</fullName>
    </recommendedName>
</protein>
<evidence type="ECO:0000313" key="6">
    <source>
        <dbReference type="Proteomes" id="UP000218209"/>
    </source>
</evidence>
<dbReference type="AlphaFoldDB" id="A0A1X6NJU4"/>
<dbReference type="InterPro" id="IPR011009">
    <property type="entry name" value="Kinase-like_dom_sf"/>
</dbReference>
<evidence type="ECO:0000256" key="1">
    <source>
        <dbReference type="ARBA" id="ARBA00022741"/>
    </source>
</evidence>
<feature type="region of interest" description="Disordered" evidence="3">
    <location>
        <begin position="382"/>
        <end position="404"/>
    </location>
</feature>
<sequence length="688" mass="68719">MVASARRPLTRSLAEAEAATCPAPLAPSISCYRPSSCGGSGGGGGGGGGGRHGNRGGGGGGSPCSPMPSPPPGYEALLGAYTLGRTLWRGTNSHVLAAARRSDGASVAVKAVAKTCLAARGRAALTREVLTLKRLTQSGGHVAVRLVEVVEDAERVFLITELLQGGTLLQWVLGGGGGIPQVLEVARQLLRSLTACHAMGVCHSDVKLENVMLAAPLSDANEAAAGGGWWSRPASPANVPPTPANPPAAEVDAPAVGEGTPAAAAEAPAAGAATGGVAAEVAEVAAAAGSARRLGVDVRLIDFGLCFWRRRPRSAIRTTAAARRDGRGGSADVAMMAGIEVARSIAASPRGRGSAAYRGHGADARPRGVPLPLSTMVEEYSLAGGGGRGSPASTAPPSPAGSVAGVPPASAGVLTASPTLSQSRLSGVRLTIPVGTAAYAAPEMVLRQPYDPRAADVWATGVVVYALVAHRLPFGSPGSPGGMAALGRRITAEEPAFTGRDWADVPGGLVALLRRMLCKDAEQRVSMATALEALEGVAASEPMGGAAPRDGNGLMRALAAAEDFARSACSNTASMVAAFVAATCRLGPLVVPPAAGRPAGGPCSPRTLSRSSSVPSLRSLSPAGSTGTVPGASRGVRRKREEGDGRPLPAADGGPGGQRAPLRRRSGSITEGDSAEGSLEVVPTVPAV</sequence>
<dbReference type="InterPro" id="IPR008271">
    <property type="entry name" value="Ser/Thr_kinase_AS"/>
</dbReference>
<dbReference type="PANTHER" id="PTHR24346:SF30">
    <property type="entry name" value="MATERNAL EMBRYONIC LEUCINE ZIPPER KINASE"/>
    <property type="match status" value="1"/>
</dbReference>
<keyword evidence="2" id="KW-0067">ATP-binding</keyword>
<dbReference type="SMART" id="SM00220">
    <property type="entry name" value="S_TKc"/>
    <property type="match status" value="1"/>
</dbReference>
<feature type="non-terminal residue" evidence="5">
    <location>
        <position position="688"/>
    </location>
</feature>
<dbReference type="OrthoDB" id="541276at2759"/>
<feature type="region of interest" description="Disordered" evidence="3">
    <location>
        <begin position="41"/>
        <end position="71"/>
    </location>
</feature>
<keyword evidence="1" id="KW-0547">Nucleotide-binding</keyword>
<gene>
    <name evidence="5" type="ORF">BU14_2193s0001</name>
</gene>
<organism evidence="5 6">
    <name type="scientific">Porphyra umbilicalis</name>
    <name type="common">Purple laver</name>
    <name type="synonym">Red alga</name>
    <dbReference type="NCBI Taxonomy" id="2786"/>
    <lineage>
        <taxon>Eukaryota</taxon>
        <taxon>Rhodophyta</taxon>
        <taxon>Bangiophyceae</taxon>
        <taxon>Bangiales</taxon>
        <taxon>Bangiaceae</taxon>
        <taxon>Porphyra</taxon>
    </lineage>
</organism>
<dbReference type="GO" id="GO:0035556">
    <property type="term" value="P:intracellular signal transduction"/>
    <property type="evidence" value="ECO:0007669"/>
    <property type="project" value="TreeGrafter"/>
</dbReference>
<dbReference type="EMBL" id="KV920040">
    <property type="protein sequence ID" value="OSX68832.1"/>
    <property type="molecule type" value="Genomic_DNA"/>
</dbReference>
<dbReference type="PROSITE" id="PS50011">
    <property type="entry name" value="PROTEIN_KINASE_DOM"/>
    <property type="match status" value="1"/>
</dbReference>
<proteinExistence type="predicted"/>
<dbReference type="InterPro" id="IPR000719">
    <property type="entry name" value="Prot_kinase_dom"/>
</dbReference>
<feature type="region of interest" description="Disordered" evidence="3">
    <location>
        <begin position="596"/>
        <end position="688"/>
    </location>
</feature>
<dbReference type="PROSITE" id="PS00108">
    <property type="entry name" value="PROTEIN_KINASE_ST"/>
    <property type="match status" value="1"/>
</dbReference>
<evidence type="ECO:0000256" key="3">
    <source>
        <dbReference type="SAM" id="MobiDB-lite"/>
    </source>
</evidence>
<feature type="region of interest" description="Disordered" evidence="3">
    <location>
        <begin position="225"/>
        <end position="262"/>
    </location>
</feature>
<feature type="compositionally biased region" description="Gly residues" evidence="3">
    <location>
        <begin position="41"/>
        <end position="62"/>
    </location>
</feature>
<evidence type="ECO:0000313" key="5">
    <source>
        <dbReference type="EMBL" id="OSX68832.1"/>
    </source>
</evidence>
<accession>A0A1X6NJU4</accession>
<dbReference type="GO" id="GO:0005737">
    <property type="term" value="C:cytoplasm"/>
    <property type="evidence" value="ECO:0007669"/>
    <property type="project" value="TreeGrafter"/>
</dbReference>
<evidence type="ECO:0000259" key="4">
    <source>
        <dbReference type="PROSITE" id="PS50011"/>
    </source>
</evidence>
<evidence type="ECO:0000256" key="2">
    <source>
        <dbReference type="ARBA" id="ARBA00022840"/>
    </source>
</evidence>
<name>A0A1X6NJU4_PORUM</name>
<dbReference type="PANTHER" id="PTHR24346">
    <property type="entry name" value="MAP/MICROTUBULE AFFINITY-REGULATING KINASE"/>
    <property type="match status" value="1"/>
</dbReference>
<dbReference type="GO" id="GO:0004674">
    <property type="term" value="F:protein serine/threonine kinase activity"/>
    <property type="evidence" value="ECO:0007669"/>
    <property type="project" value="TreeGrafter"/>
</dbReference>